<accession>A0A1H8R591</accession>
<reference evidence="1 2" key="1">
    <citation type="submission" date="2016-10" db="EMBL/GenBank/DDBJ databases">
        <authorList>
            <person name="de Groot N.N."/>
        </authorList>
    </citation>
    <scope>NUCLEOTIDE SEQUENCE [LARGE SCALE GENOMIC DNA]</scope>
    <source>
        <strain evidence="1 2">CGMCC 1.10238</strain>
    </source>
</reference>
<sequence>MLKVLFSRTAYEWKSKWKYKRVSNRFYELYERHRNGVSSFYPHSLAGGTAGYEDGYFKMLLGGLAL</sequence>
<organism evidence="1 2">
    <name type="scientific">Paenibacillus sophorae</name>
    <dbReference type="NCBI Taxonomy" id="1333845"/>
    <lineage>
        <taxon>Bacteria</taxon>
        <taxon>Bacillati</taxon>
        <taxon>Bacillota</taxon>
        <taxon>Bacilli</taxon>
        <taxon>Bacillales</taxon>
        <taxon>Paenibacillaceae</taxon>
        <taxon>Paenibacillus</taxon>
    </lineage>
</organism>
<protein>
    <submittedName>
        <fullName evidence="1">Uncharacterized protein</fullName>
    </submittedName>
</protein>
<proteinExistence type="predicted"/>
<evidence type="ECO:0000313" key="1">
    <source>
        <dbReference type="EMBL" id="SEO61562.1"/>
    </source>
</evidence>
<dbReference type="STRING" id="1333845.SAMN04487895_109150"/>
<name>A0A1H8R591_9BACL</name>
<gene>
    <name evidence="1" type="ORF">SAMN04487895_109150</name>
</gene>
<dbReference type="Proteomes" id="UP000198809">
    <property type="component" value="Unassembled WGS sequence"/>
</dbReference>
<evidence type="ECO:0000313" key="2">
    <source>
        <dbReference type="Proteomes" id="UP000198809"/>
    </source>
</evidence>
<dbReference type="AlphaFoldDB" id="A0A1H8R591"/>
<dbReference type="EMBL" id="FODH01000009">
    <property type="protein sequence ID" value="SEO61562.1"/>
    <property type="molecule type" value="Genomic_DNA"/>
</dbReference>